<keyword evidence="3" id="KW-1185">Reference proteome</keyword>
<reference evidence="3" key="1">
    <citation type="submission" date="2015-09" db="EMBL/GenBank/DDBJ databases">
        <authorList>
            <consortium name="Pathogen Informatics"/>
        </authorList>
    </citation>
    <scope>NUCLEOTIDE SEQUENCE [LARGE SCALE GENOMIC DNA]</scope>
    <source>
        <strain evidence="3">Lake Konstanz</strain>
    </source>
</reference>
<protein>
    <submittedName>
        <fullName evidence="2">Uncharacterized protein</fullName>
    </submittedName>
</protein>
<dbReference type="CDD" id="cd23643">
    <property type="entry name" value="mS23"/>
    <property type="match status" value="1"/>
</dbReference>
<dbReference type="InterPro" id="IPR059199">
    <property type="entry name" value="mS23-like"/>
</dbReference>
<dbReference type="AlphaFoldDB" id="A0A0S4KJ11"/>
<dbReference type="EMBL" id="CYKH01001409">
    <property type="protein sequence ID" value="CUI14568.1"/>
    <property type="molecule type" value="Genomic_DNA"/>
</dbReference>
<evidence type="ECO:0000313" key="3">
    <source>
        <dbReference type="Proteomes" id="UP000051952"/>
    </source>
</evidence>
<organism evidence="2 3">
    <name type="scientific">Bodo saltans</name>
    <name type="common">Flagellated protozoan</name>
    <dbReference type="NCBI Taxonomy" id="75058"/>
    <lineage>
        <taxon>Eukaryota</taxon>
        <taxon>Discoba</taxon>
        <taxon>Euglenozoa</taxon>
        <taxon>Kinetoplastea</taxon>
        <taxon>Metakinetoplastina</taxon>
        <taxon>Eubodonida</taxon>
        <taxon>Bodonidae</taxon>
        <taxon>Bodo</taxon>
    </lineage>
</organism>
<dbReference type="VEuPathDB" id="TriTrypDB:BSAL_07660"/>
<feature type="region of interest" description="Disordered" evidence="1">
    <location>
        <begin position="280"/>
        <end position="313"/>
    </location>
</feature>
<name>A0A0S4KJ11_BODSA</name>
<evidence type="ECO:0000256" key="1">
    <source>
        <dbReference type="SAM" id="MobiDB-lite"/>
    </source>
</evidence>
<sequence length="343" mass="37759">MRRNGVLLWKVPKNRSVAPQFDVWNEKYEPWAHMKRMGKIVGTGFYIPPEWYNHFRMFPPMHHNFQQEKTLNPQNASEPTQDDRTSISAERLKLRDELARKSRALATEGMRYYNLFWVQKPLDAMERQYFRLQKQGVPHNVAIKKVLQEFYDSLAVKQRVAHIQSEEAKLSGGFITMREATTVLAVLAQLQKEQLTPHQVATLAADRHREVQSGDIVQGTAETVVAAAATPAAAPTATTDAAPSTTDVATSAKADDATAVDASATEAMNAAALSAMLDDEAGSSAPTSSLKVTVKDSPSDSLPKLRQTATDETGDFEWFGMGVSYDIPIDSPATPAPATTSPK</sequence>
<gene>
    <name evidence="2" type="ORF">BSAL_07660</name>
</gene>
<evidence type="ECO:0000313" key="2">
    <source>
        <dbReference type="EMBL" id="CUI14568.1"/>
    </source>
</evidence>
<dbReference type="Proteomes" id="UP000051952">
    <property type="component" value="Unassembled WGS sequence"/>
</dbReference>
<dbReference type="OMA" id="DAMERQY"/>
<accession>A0A0S4KJ11</accession>
<dbReference type="OrthoDB" id="277583at2759"/>
<proteinExistence type="predicted"/>